<reference evidence="4" key="1">
    <citation type="submission" date="2020-05" db="EMBL/GenBank/DDBJ databases">
        <title>Mycena genomes resolve the evolution of fungal bioluminescence.</title>
        <authorList>
            <person name="Tsai I.J."/>
        </authorList>
    </citation>
    <scope>NUCLEOTIDE SEQUENCE</scope>
    <source>
        <strain evidence="4">CCC161011</strain>
    </source>
</reference>
<keyword evidence="1 3" id="KW-0732">Signal</keyword>
<evidence type="ECO:0000313" key="5">
    <source>
        <dbReference type="Proteomes" id="UP000620124"/>
    </source>
</evidence>
<dbReference type="CDD" id="cd22191">
    <property type="entry name" value="DPBB_RlpA_EXP_N-like"/>
    <property type="match status" value="1"/>
</dbReference>
<dbReference type="InterPro" id="IPR051477">
    <property type="entry name" value="Expansin_CellWall"/>
</dbReference>
<feature type="signal peptide" evidence="3">
    <location>
        <begin position="1"/>
        <end position="17"/>
    </location>
</feature>
<proteinExistence type="predicted"/>
<accession>A0A8H6XD93</accession>
<dbReference type="Gene3D" id="2.40.40.10">
    <property type="entry name" value="RlpA-like domain"/>
    <property type="match status" value="1"/>
</dbReference>
<dbReference type="OrthoDB" id="623670at2759"/>
<dbReference type="AlphaFoldDB" id="A0A8H6XD93"/>
<sequence>MWSVLSLVVLALPVALATVHQPNVNHRELAKRAKGDILEKRYSGARWTFYSTGQGACGGWNTDSDFIVALNQQTFGYSYPSPYCWKKISMTYNGKTTTAQITDSCPGCPDGGLDLSPGLFSFFASQDEGVIYGSWEFVDGSGGGGGGGGGDDQPTTTKTTTTHHTTPTTTSTTHHTTPTTTYTPPPPDPTTTSTSKKEEPATTSSSSKESSSSARSSSSASASSSAAPSSASAAESGLAAASGTVSPTSTADPENLYSWSQAFLGLIGVINAGANAE</sequence>
<keyword evidence="5" id="KW-1185">Reference proteome</keyword>
<dbReference type="SUPFAM" id="SSF50685">
    <property type="entry name" value="Barwin-like endoglucanases"/>
    <property type="match status" value="1"/>
</dbReference>
<evidence type="ECO:0000256" key="1">
    <source>
        <dbReference type="ARBA" id="ARBA00022729"/>
    </source>
</evidence>
<comment type="caution">
    <text evidence="4">The sequence shown here is derived from an EMBL/GenBank/DDBJ whole genome shotgun (WGS) entry which is preliminary data.</text>
</comment>
<feature type="compositionally biased region" description="Gly residues" evidence="2">
    <location>
        <begin position="140"/>
        <end position="151"/>
    </location>
</feature>
<organism evidence="4 5">
    <name type="scientific">Mycena venus</name>
    <dbReference type="NCBI Taxonomy" id="2733690"/>
    <lineage>
        <taxon>Eukaryota</taxon>
        <taxon>Fungi</taxon>
        <taxon>Dikarya</taxon>
        <taxon>Basidiomycota</taxon>
        <taxon>Agaricomycotina</taxon>
        <taxon>Agaricomycetes</taxon>
        <taxon>Agaricomycetidae</taxon>
        <taxon>Agaricales</taxon>
        <taxon>Marasmiineae</taxon>
        <taxon>Mycenaceae</taxon>
        <taxon>Mycena</taxon>
    </lineage>
</organism>
<feature type="compositionally biased region" description="Low complexity" evidence="2">
    <location>
        <begin position="201"/>
        <end position="244"/>
    </location>
</feature>
<evidence type="ECO:0000256" key="2">
    <source>
        <dbReference type="SAM" id="MobiDB-lite"/>
    </source>
</evidence>
<gene>
    <name evidence="4" type="ORF">MVEN_02069500</name>
</gene>
<feature type="region of interest" description="Disordered" evidence="2">
    <location>
        <begin position="135"/>
        <end position="254"/>
    </location>
</feature>
<feature type="compositionally biased region" description="Polar residues" evidence="2">
    <location>
        <begin position="245"/>
        <end position="254"/>
    </location>
</feature>
<name>A0A8H6XD93_9AGAR</name>
<evidence type="ECO:0000256" key="3">
    <source>
        <dbReference type="SAM" id="SignalP"/>
    </source>
</evidence>
<evidence type="ECO:0000313" key="4">
    <source>
        <dbReference type="EMBL" id="KAF7338437.1"/>
    </source>
</evidence>
<evidence type="ECO:0008006" key="6">
    <source>
        <dbReference type="Google" id="ProtNLM"/>
    </source>
</evidence>
<dbReference type="PANTHER" id="PTHR31836:SF28">
    <property type="entry name" value="SRCR DOMAIN-CONTAINING PROTEIN-RELATED"/>
    <property type="match status" value="1"/>
</dbReference>
<protein>
    <recommendedName>
        <fullName evidence="6">Expansin family protein</fullName>
    </recommendedName>
</protein>
<dbReference type="InterPro" id="IPR036908">
    <property type="entry name" value="RlpA-like_sf"/>
</dbReference>
<dbReference type="Proteomes" id="UP000620124">
    <property type="component" value="Unassembled WGS sequence"/>
</dbReference>
<feature type="compositionally biased region" description="Low complexity" evidence="2">
    <location>
        <begin position="152"/>
        <end position="182"/>
    </location>
</feature>
<dbReference type="PANTHER" id="PTHR31836">
    <property type="match status" value="1"/>
</dbReference>
<dbReference type="EMBL" id="JACAZI010000021">
    <property type="protein sequence ID" value="KAF7338437.1"/>
    <property type="molecule type" value="Genomic_DNA"/>
</dbReference>
<feature type="chain" id="PRO_5033988468" description="Expansin family protein" evidence="3">
    <location>
        <begin position="18"/>
        <end position="277"/>
    </location>
</feature>